<evidence type="ECO:0000256" key="12">
    <source>
        <dbReference type="PIRSR" id="PIRSR001399-3"/>
    </source>
</evidence>
<evidence type="ECO:0000256" key="6">
    <source>
        <dbReference type="ARBA" id="ARBA00012060"/>
    </source>
</evidence>
<dbReference type="AlphaFoldDB" id="A0A516H638"/>
<dbReference type="Gene3D" id="3.40.50.9100">
    <property type="entry name" value="Dehydroquinase, class II"/>
    <property type="match status" value="1"/>
</dbReference>
<dbReference type="InterPro" id="IPR001874">
    <property type="entry name" value="DHquinase_II"/>
</dbReference>
<comment type="subunit">
    <text evidence="5 9">Homododecamer.</text>
</comment>
<organism evidence="13 14">
    <name type="scientific">Ferrovibrio terrae</name>
    <dbReference type="NCBI Taxonomy" id="2594003"/>
    <lineage>
        <taxon>Bacteria</taxon>
        <taxon>Pseudomonadati</taxon>
        <taxon>Pseudomonadota</taxon>
        <taxon>Alphaproteobacteria</taxon>
        <taxon>Rhodospirillales</taxon>
        <taxon>Rhodospirillaceae</taxon>
        <taxon>Ferrovibrio</taxon>
    </lineage>
</organism>
<dbReference type="CDD" id="cd00466">
    <property type="entry name" value="DHQase_II"/>
    <property type="match status" value="1"/>
</dbReference>
<evidence type="ECO:0000256" key="2">
    <source>
        <dbReference type="ARBA" id="ARBA00003924"/>
    </source>
</evidence>
<keyword evidence="9" id="KW-0028">Amino-acid biosynthesis</keyword>
<evidence type="ECO:0000256" key="1">
    <source>
        <dbReference type="ARBA" id="ARBA00001864"/>
    </source>
</evidence>
<evidence type="ECO:0000256" key="11">
    <source>
        <dbReference type="PIRSR" id="PIRSR001399-2"/>
    </source>
</evidence>
<proteinExistence type="inferred from homology"/>
<dbReference type="InterPro" id="IPR036441">
    <property type="entry name" value="DHquinase_II_sf"/>
</dbReference>
<evidence type="ECO:0000256" key="4">
    <source>
        <dbReference type="ARBA" id="ARBA00011037"/>
    </source>
</evidence>
<dbReference type="PIRSF" id="PIRSF001399">
    <property type="entry name" value="DHquinase_II"/>
    <property type="match status" value="1"/>
</dbReference>
<evidence type="ECO:0000256" key="3">
    <source>
        <dbReference type="ARBA" id="ARBA00004902"/>
    </source>
</evidence>
<dbReference type="GO" id="GO:0008652">
    <property type="term" value="P:amino acid biosynthetic process"/>
    <property type="evidence" value="ECO:0007669"/>
    <property type="project" value="UniProtKB-KW"/>
</dbReference>
<dbReference type="NCBIfam" id="TIGR01088">
    <property type="entry name" value="aroQ"/>
    <property type="match status" value="1"/>
</dbReference>
<evidence type="ECO:0000313" key="13">
    <source>
        <dbReference type="EMBL" id="QDO99254.1"/>
    </source>
</evidence>
<comment type="pathway">
    <text evidence="3 9">Metabolic intermediate biosynthesis; chorismate biosynthesis; chorismate from D-erythrose 4-phosphate and phosphoenolpyruvate: step 3/7.</text>
</comment>
<protein>
    <recommendedName>
        <fullName evidence="6 9">3-dehydroquinate dehydratase</fullName>
        <shortName evidence="9">3-dehydroquinase</shortName>
        <ecNumber evidence="6 9">4.2.1.10</ecNumber>
    </recommendedName>
    <alternativeName>
        <fullName evidence="9">Type II DHQase</fullName>
    </alternativeName>
</protein>
<evidence type="ECO:0000256" key="10">
    <source>
        <dbReference type="PIRSR" id="PIRSR001399-1"/>
    </source>
</evidence>
<feature type="binding site" evidence="9 11">
    <location>
        <position position="133"/>
    </location>
    <ligand>
        <name>substrate</name>
    </ligand>
</feature>
<dbReference type="NCBIfam" id="NF003806">
    <property type="entry name" value="PRK05395.1-3"/>
    <property type="match status" value="1"/>
</dbReference>
<name>A0A516H638_9PROT</name>
<evidence type="ECO:0000256" key="5">
    <source>
        <dbReference type="ARBA" id="ARBA00011193"/>
    </source>
</evidence>
<dbReference type="Proteomes" id="UP000317496">
    <property type="component" value="Chromosome"/>
</dbReference>
<keyword evidence="8 9" id="KW-0456">Lyase</keyword>
<feature type="site" description="Transition state stabilizer" evidence="9 12">
    <location>
        <position position="40"/>
    </location>
</feature>
<comment type="function">
    <text evidence="2 9">Catalyzes a trans-dehydration via an enolate intermediate.</text>
</comment>
<dbReference type="EMBL" id="CP041636">
    <property type="protein sequence ID" value="QDO99254.1"/>
    <property type="molecule type" value="Genomic_DNA"/>
</dbReference>
<gene>
    <name evidence="9 13" type="primary">aroQ</name>
    <name evidence="13" type="ORF">FNB15_19115</name>
</gene>
<dbReference type="PANTHER" id="PTHR21272">
    <property type="entry name" value="CATABOLIC 3-DEHYDROQUINASE"/>
    <property type="match status" value="1"/>
</dbReference>
<dbReference type="HAMAP" id="MF_00169">
    <property type="entry name" value="AroQ"/>
    <property type="match status" value="1"/>
</dbReference>
<dbReference type="NCBIfam" id="NF003807">
    <property type="entry name" value="PRK05395.1-4"/>
    <property type="match status" value="1"/>
</dbReference>
<evidence type="ECO:0000313" key="14">
    <source>
        <dbReference type="Proteomes" id="UP000317496"/>
    </source>
</evidence>
<dbReference type="InterPro" id="IPR018509">
    <property type="entry name" value="DHquinase_II_CS"/>
</dbReference>
<feature type="active site" description="Proton acceptor" evidence="9 10">
    <location>
        <position position="45"/>
    </location>
</feature>
<dbReference type="OrthoDB" id="9790793at2"/>
<keyword evidence="7 9" id="KW-0057">Aromatic amino acid biosynthesis</keyword>
<feature type="active site" description="Proton donor" evidence="9 10">
    <location>
        <position position="122"/>
    </location>
</feature>
<dbReference type="PROSITE" id="PS01029">
    <property type="entry name" value="DEHYDROQUINASE_II"/>
    <property type="match status" value="1"/>
</dbReference>
<evidence type="ECO:0000256" key="9">
    <source>
        <dbReference type="HAMAP-Rule" id="MF_00169"/>
    </source>
</evidence>
<dbReference type="GO" id="GO:0009073">
    <property type="term" value="P:aromatic amino acid family biosynthetic process"/>
    <property type="evidence" value="ECO:0007669"/>
    <property type="project" value="UniProtKB-KW"/>
</dbReference>
<dbReference type="PANTHER" id="PTHR21272:SF3">
    <property type="entry name" value="CATABOLIC 3-DEHYDROQUINASE"/>
    <property type="match status" value="1"/>
</dbReference>
<feature type="binding site" evidence="9 11">
    <location>
        <position position="102"/>
    </location>
    <ligand>
        <name>substrate</name>
    </ligand>
</feature>
<dbReference type="Pfam" id="PF01220">
    <property type="entry name" value="DHquinase_II"/>
    <property type="match status" value="1"/>
</dbReference>
<dbReference type="NCBIfam" id="NF003805">
    <property type="entry name" value="PRK05395.1-2"/>
    <property type="match status" value="1"/>
</dbReference>
<comment type="similarity">
    <text evidence="4 9">Belongs to the type-II 3-dehydroquinase family.</text>
</comment>
<reference evidence="13 14" key="1">
    <citation type="submission" date="2019-07" db="EMBL/GenBank/DDBJ databases">
        <title>Genome sequencing for Ferrovibrio sp. K5.</title>
        <authorList>
            <person name="Park S.-J."/>
        </authorList>
    </citation>
    <scope>NUCLEOTIDE SEQUENCE [LARGE SCALE GENOMIC DNA]</scope>
    <source>
        <strain evidence="13 14">K5</strain>
    </source>
</reference>
<dbReference type="KEGG" id="fer:FNB15_19115"/>
<feature type="binding site" evidence="9 11">
    <location>
        <begin position="123"/>
        <end position="124"/>
    </location>
    <ligand>
        <name>substrate</name>
    </ligand>
</feature>
<evidence type="ECO:0000256" key="7">
    <source>
        <dbReference type="ARBA" id="ARBA00023141"/>
    </source>
</evidence>
<evidence type="ECO:0000256" key="8">
    <source>
        <dbReference type="ARBA" id="ARBA00023239"/>
    </source>
</evidence>
<sequence length="165" mass="17522">MAKARKSAANGKGKSAAKAAGGKPVIYVLNGPNLNMLGLRQPEIYGRATLADVEKLCARAGDRLGLTVDFRQSNLEGELVTWIQQARTKAAGIVLNAGAYTHTSVALLDALNAAEKPCVEVHLSNIHRRESFRHHSYISLAAVGMICGFGPKGYVLALEALADIV</sequence>
<dbReference type="SUPFAM" id="SSF52304">
    <property type="entry name" value="Type II 3-dehydroquinate dehydratase"/>
    <property type="match status" value="1"/>
</dbReference>
<dbReference type="GO" id="GO:0009423">
    <property type="term" value="P:chorismate biosynthetic process"/>
    <property type="evidence" value="ECO:0007669"/>
    <property type="project" value="UniProtKB-UniRule"/>
</dbReference>
<dbReference type="GO" id="GO:0003855">
    <property type="term" value="F:3-dehydroquinate dehydratase activity"/>
    <property type="evidence" value="ECO:0007669"/>
    <property type="project" value="UniProtKB-UniRule"/>
</dbReference>
<feature type="binding site" evidence="9 11">
    <location>
        <position position="96"/>
    </location>
    <ligand>
        <name>substrate</name>
    </ligand>
</feature>
<comment type="catalytic activity">
    <reaction evidence="1 9">
        <text>3-dehydroquinate = 3-dehydroshikimate + H2O</text>
        <dbReference type="Rhea" id="RHEA:21096"/>
        <dbReference type="ChEBI" id="CHEBI:15377"/>
        <dbReference type="ChEBI" id="CHEBI:16630"/>
        <dbReference type="ChEBI" id="CHEBI:32364"/>
        <dbReference type="EC" id="4.2.1.10"/>
    </reaction>
</comment>
<feature type="binding site" evidence="9 11">
    <location>
        <position position="109"/>
    </location>
    <ligand>
        <name>substrate</name>
    </ligand>
</feature>
<dbReference type="UniPathway" id="UPA00053">
    <property type="reaction ID" value="UER00086"/>
</dbReference>
<keyword evidence="14" id="KW-1185">Reference proteome</keyword>
<dbReference type="EC" id="4.2.1.10" evidence="6 9"/>
<dbReference type="GO" id="GO:0019631">
    <property type="term" value="P:quinate catabolic process"/>
    <property type="evidence" value="ECO:0007669"/>
    <property type="project" value="TreeGrafter"/>
</dbReference>
<accession>A0A516H638</accession>